<sequence>MSNRAMSENQTNNQKKTHRLLKNKTRKIRKTGKPKDFSIRNSAAPSTYHPSSLSLLLSSCSHRLAVFRNYDGSCSFEPLEP</sequence>
<evidence type="ECO:0000256" key="1">
    <source>
        <dbReference type="SAM" id="MobiDB-lite"/>
    </source>
</evidence>
<feature type="region of interest" description="Disordered" evidence="1">
    <location>
        <begin position="1"/>
        <end position="49"/>
    </location>
</feature>
<dbReference type="AlphaFoldDB" id="A0A5D2HZF7"/>
<protein>
    <submittedName>
        <fullName evidence="2">Uncharacterized protein</fullName>
    </submittedName>
</protein>
<reference evidence="2 3" key="1">
    <citation type="submission" date="2019-07" db="EMBL/GenBank/DDBJ databases">
        <title>WGS assembly of Gossypium tomentosum.</title>
        <authorList>
            <person name="Chen Z.J."/>
            <person name="Sreedasyam A."/>
            <person name="Ando A."/>
            <person name="Song Q."/>
            <person name="De L."/>
            <person name="Hulse-Kemp A."/>
            <person name="Ding M."/>
            <person name="Ye W."/>
            <person name="Kirkbride R."/>
            <person name="Jenkins J."/>
            <person name="Plott C."/>
            <person name="Lovell J."/>
            <person name="Lin Y.-M."/>
            <person name="Vaughn R."/>
            <person name="Liu B."/>
            <person name="Li W."/>
            <person name="Simpson S."/>
            <person name="Scheffler B."/>
            <person name="Saski C."/>
            <person name="Grover C."/>
            <person name="Hu G."/>
            <person name="Conover J."/>
            <person name="Carlson J."/>
            <person name="Shu S."/>
            <person name="Boston L."/>
            <person name="Williams M."/>
            <person name="Peterson D."/>
            <person name="Mcgee K."/>
            <person name="Jones D."/>
            <person name="Wendel J."/>
            <person name="Stelly D."/>
            <person name="Grimwood J."/>
            <person name="Schmutz J."/>
        </authorList>
    </citation>
    <scope>NUCLEOTIDE SEQUENCE [LARGE SCALE GENOMIC DNA]</scope>
    <source>
        <strain evidence="2">7179.01</strain>
    </source>
</reference>
<keyword evidence="3" id="KW-1185">Reference proteome</keyword>
<feature type="compositionally biased region" description="Basic residues" evidence="1">
    <location>
        <begin position="15"/>
        <end position="32"/>
    </location>
</feature>
<proteinExistence type="predicted"/>
<dbReference type="Proteomes" id="UP000322667">
    <property type="component" value="Chromosome D13"/>
</dbReference>
<accession>A0A5D2HZF7</accession>
<dbReference type="EMBL" id="CM017635">
    <property type="protein sequence ID" value="TYH35380.1"/>
    <property type="molecule type" value="Genomic_DNA"/>
</dbReference>
<feature type="compositionally biased region" description="Polar residues" evidence="1">
    <location>
        <begin position="1"/>
        <end position="14"/>
    </location>
</feature>
<organism evidence="2 3">
    <name type="scientific">Gossypium tomentosum</name>
    <name type="common">Hawaiian cotton</name>
    <name type="synonym">Gossypium sandvicense</name>
    <dbReference type="NCBI Taxonomy" id="34277"/>
    <lineage>
        <taxon>Eukaryota</taxon>
        <taxon>Viridiplantae</taxon>
        <taxon>Streptophyta</taxon>
        <taxon>Embryophyta</taxon>
        <taxon>Tracheophyta</taxon>
        <taxon>Spermatophyta</taxon>
        <taxon>Magnoliopsida</taxon>
        <taxon>eudicotyledons</taxon>
        <taxon>Gunneridae</taxon>
        <taxon>Pentapetalae</taxon>
        <taxon>rosids</taxon>
        <taxon>malvids</taxon>
        <taxon>Malvales</taxon>
        <taxon>Malvaceae</taxon>
        <taxon>Malvoideae</taxon>
        <taxon>Gossypium</taxon>
    </lineage>
</organism>
<gene>
    <name evidence="2" type="ORF">ES332_D13G189500v1</name>
</gene>
<evidence type="ECO:0000313" key="2">
    <source>
        <dbReference type="EMBL" id="TYH35380.1"/>
    </source>
</evidence>
<name>A0A5D2HZF7_GOSTO</name>
<evidence type="ECO:0000313" key="3">
    <source>
        <dbReference type="Proteomes" id="UP000322667"/>
    </source>
</evidence>
<feature type="compositionally biased region" description="Polar residues" evidence="1">
    <location>
        <begin position="39"/>
        <end position="49"/>
    </location>
</feature>